<feature type="binding site" evidence="6">
    <location>
        <position position="254"/>
    </location>
    <ligand>
        <name>Mg(2+)</name>
        <dbReference type="ChEBI" id="CHEBI:18420"/>
    </ligand>
</feature>
<comment type="cofactor">
    <cofactor evidence="6">
        <name>K(+)</name>
        <dbReference type="ChEBI" id="CHEBI:29103"/>
    </cofactor>
    <text evidence="6">Binds 1 potassium ion per subunit.</text>
</comment>
<comment type="subcellular location">
    <subcellularLocation>
        <location evidence="6">Cytoplasm</location>
    </subcellularLocation>
</comment>
<feature type="binding site" evidence="6">
    <location>
        <position position="83"/>
    </location>
    <ligand>
        <name>(6S)-5-formyl-5,6,7,8-tetrahydrofolate</name>
        <dbReference type="ChEBI" id="CHEBI:57457"/>
    </ligand>
</feature>
<comment type="subunit">
    <text evidence="6">Homodimer. Heterotetramer of two MnmE and two MnmG subunits.</text>
</comment>
<gene>
    <name evidence="6 9" type="primary">trmE</name>
    <name evidence="6" type="synonym">mnmE</name>
    <name evidence="9" type="ORF">MMELEA_01330</name>
</gene>
<feature type="binding site" evidence="6">
    <location>
        <position position="23"/>
    </location>
    <ligand>
        <name>(6S)-5-formyl-5,6,7,8-tetrahydrofolate</name>
        <dbReference type="ChEBI" id="CHEBI:57457"/>
    </ligand>
</feature>
<comment type="caution">
    <text evidence="9">The sequence shown here is derived from an EMBL/GenBank/DDBJ whole genome shotgun (WGS) entry which is preliminary data.</text>
</comment>
<dbReference type="NCBIfam" id="NF003661">
    <property type="entry name" value="PRK05291.1-3"/>
    <property type="match status" value="1"/>
</dbReference>
<dbReference type="SUPFAM" id="SSF116878">
    <property type="entry name" value="TrmE connector domain"/>
    <property type="match status" value="1"/>
</dbReference>
<evidence type="ECO:0000256" key="2">
    <source>
        <dbReference type="ARBA" id="ARBA00022694"/>
    </source>
</evidence>
<keyword evidence="10" id="KW-1185">Reference proteome</keyword>
<dbReference type="InterPro" id="IPR025867">
    <property type="entry name" value="MnmE_helical"/>
</dbReference>
<dbReference type="EC" id="3.6.-.-" evidence="6"/>
<feature type="binding site" evidence="6">
    <location>
        <begin position="273"/>
        <end position="276"/>
    </location>
    <ligand>
        <name>GTP</name>
        <dbReference type="ChEBI" id="CHEBI:37565"/>
    </ligand>
</feature>
<dbReference type="PRINTS" id="PR00326">
    <property type="entry name" value="GTP1OBG"/>
</dbReference>
<dbReference type="HAMAP" id="MF_00379">
    <property type="entry name" value="GTPase_MnmE"/>
    <property type="match status" value="1"/>
</dbReference>
<keyword evidence="5 6" id="KW-0342">GTP-binding</keyword>
<comment type="caution">
    <text evidence="6">Lacks conserved residue(s) required for the propagation of feature annotation.</text>
</comment>
<dbReference type="InterPro" id="IPR027266">
    <property type="entry name" value="TrmE/GcvT-like"/>
</dbReference>
<keyword evidence="3 6" id="KW-0547">Nucleotide-binding</keyword>
<feature type="binding site" evidence="6">
    <location>
        <position position="449"/>
    </location>
    <ligand>
        <name>(6S)-5-formyl-5,6,7,8-tetrahydrofolate</name>
        <dbReference type="ChEBI" id="CHEBI:57457"/>
    </ligand>
</feature>
<dbReference type="PROSITE" id="PS51709">
    <property type="entry name" value="G_TRME"/>
    <property type="match status" value="1"/>
</dbReference>
<dbReference type="InterPro" id="IPR018948">
    <property type="entry name" value="GTP-bd_TrmE_N"/>
</dbReference>
<dbReference type="AlphaFoldDB" id="A0A0F5H0U7"/>
<keyword evidence="6" id="KW-0963">Cytoplasm</keyword>
<dbReference type="Pfam" id="PF10396">
    <property type="entry name" value="TrmE_N"/>
    <property type="match status" value="1"/>
</dbReference>
<dbReference type="InterPro" id="IPR027417">
    <property type="entry name" value="P-loop_NTPase"/>
</dbReference>
<dbReference type="NCBIfam" id="TIGR00231">
    <property type="entry name" value="small_GTP"/>
    <property type="match status" value="1"/>
</dbReference>
<feature type="binding site" evidence="6">
    <location>
        <begin position="248"/>
        <end position="254"/>
    </location>
    <ligand>
        <name>GTP</name>
        <dbReference type="ChEBI" id="CHEBI:37565"/>
    </ligand>
</feature>
<dbReference type="InterPro" id="IPR006073">
    <property type="entry name" value="GTP-bd"/>
</dbReference>
<accession>A0A0F5H0U7</accession>
<dbReference type="CDD" id="cd04164">
    <property type="entry name" value="trmE"/>
    <property type="match status" value="1"/>
</dbReference>
<evidence type="ECO:0000256" key="4">
    <source>
        <dbReference type="ARBA" id="ARBA00022958"/>
    </source>
</evidence>
<dbReference type="GO" id="GO:0002098">
    <property type="term" value="P:tRNA wobble uridine modification"/>
    <property type="evidence" value="ECO:0007669"/>
    <property type="project" value="TreeGrafter"/>
</dbReference>
<dbReference type="CDD" id="cd14858">
    <property type="entry name" value="TrmE_N"/>
    <property type="match status" value="1"/>
</dbReference>
<dbReference type="Pfam" id="PF01926">
    <property type="entry name" value="MMR_HSR1"/>
    <property type="match status" value="1"/>
</dbReference>
<name>A0A0F5H0U7_9BACT</name>
<dbReference type="PANTHER" id="PTHR42714">
    <property type="entry name" value="TRNA MODIFICATION GTPASE GTPBP3"/>
    <property type="match status" value="1"/>
</dbReference>
<dbReference type="NCBIfam" id="TIGR00450">
    <property type="entry name" value="mnmE_trmE_thdF"/>
    <property type="match status" value="1"/>
</dbReference>
<dbReference type="STRING" id="29561.MM26B8_04420"/>
<dbReference type="InterPro" id="IPR005225">
    <property type="entry name" value="Small_GTP-bd"/>
</dbReference>
<dbReference type="InterPro" id="IPR031168">
    <property type="entry name" value="G_TrmE"/>
</dbReference>
<keyword evidence="6" id="KW-0479">Metal-binding</keyword>
<feature type="binding site" evidence="6">
    <location>
        <begin position="229"/>
        <end position="234"/>
    </location>
    <ligand>
        <name>GTP</name>
        <dbReference type="ChEBI" id="CHEBI:37565"/>
    </ligand>
</feature>
<comment type="function">
    <text evidence="6">Exhibits a very high intrinsic GTPase hydrolysis rate. Involved in the addition of a carboxymethylaminomethyl (cmnm) group at the wobble position (U34) of certain tRNAs, forming tRNA-cmnm(5)s(2)U34.</text>
</comment>
<reference evidence="9 10" key="1">
    <citation type="submission" date="2015-03" db="EMBL/GenBank/DDBJ databases">
        <title>Genome sequence of Mycoplasma meleagridis strain ATCC 25294.</title>
        <authorList>
            <person name="Yacoub E."/>
            <person name="Blanchard A."/>
            <person name="Sirand-Pugnet P."/>
            <person name="Mardassi B.B.A."/>
        </authorList>
    </citation>
    <scope>NUCLEOTIDE SEQUENCE [LARGE SCALE GENOMIC DNA]</scope>
    <source>
        <strain evidence="9 10">ATCC 25294</strain>
    </source>
</reference>
<feature type="binding site" evidence="6">
    <location>
        <position position="122"/>
    </location>
    <ligand>
        <name>(6S)-5-formyl-5,6,7,8-tetrahydrofolate</name>
        <dbReference type="ChEBI" id="CHEBI:57457"/>
    </ligand>
</feature>
<dbReference type="GO" id="GO:0005525">
    <property type="term" value="F:GTP binding"/>
    <property type="evidence" value="ECO:0007669"/>
    <property type="project" value="UniProtKB-UniRule"/>
</dbReference>
<dbReference type="GO" id="GO:0046872">
    <property type="term" value="F:metal ion binding"/>
    <property type="evidence" value="ECO:0007669"/>
    <property type="project" value="UniProtKB-KW"/>
</dbReference>
<evidence type="ECO:0000313" key="9">
    <source>
        <dbReference type="EMBL" id="KKB26750.1"/>
    </source>
</evidence>
<dbReference type="SUPFAM" id="SSF52540">
    <property type="entry name" value="P-loop containing nucleoside triphosphate hydrolases"/>
    <property type="match status" value="1"/>
</dbReference>
<dbReference type="Proteomes" id="UP000033750">
    <property type="component" value="Unassembled WGS sequence"/>
</dbReference>
<evidence type="ECO:0000256" key="1">
    <source>
        <dbReference type="ARBA" id="ARBA00011043"/>
    </source>
</evidence>
<protein>
    <recommendedName>
        <fullName evidence="6">tRNA modification GTPase MnmE</fullName>
        <ecNumber evidence="6">3.6.-.-</ecNumber>
    </recommendedName>
</protein>
<evidence type="ECO:0000259" key="8">
    <source>
        <dbReference type="PROSITE" id="PS51709"/>
    </source>
</evidence>
<dbReference type="Gene3D" id="3.30.1360.120">
    <property type="entry name" value="Probable tRNA modification gtpase trme, domain 1"/>
    <property type="match status" value="1"/>
</dbReference>
<dbReference type="PANTHER" id="PTHR42714:SF2">
    <property type="entry name" value="TRNA MODIFICATION GTPASE GTPBP3, MITOCHONDRIAL"/>
    <property type="match status" value="1"/>
</dbReference>
<dbReference type="GO" id="GO:0030488">
    <property type="term" value="P:tRNA methylation"/>
    <property type="evidence" value="ECO:0007669"/>
    <property type="project" value="TreeGrafter"/>
</dbReference>
<dbReference type="PATRIC" id="fig|1264554.4.peg.165"/>
<feature type="domain" description="TrmE-type G" evidence="8">
    <location>
        <begin position="219"/>
        <end position="372"/>
    </location>
</feature>
<evidence type="ECO:0000256" key="7">
    <source>
        <dbReference type="RuleBase" id="RU003313"/>
    </source>
</evidence>
<keyword evidence="2 6" id="KW-0819">tRNA processing</keyword>
<keyword evidence="4 6" id="KW-0630">Potassium</keyword>
<comment type="similarity">
    <text evidence="1 6 7">Belongs to the TRAFAC class TrmE-Era-EngA-EngB-Septin-like GTPase superfamily. TrmE GTPase family.</text>
</comment>
<keyword evidence="6" id="KW-0460">Magnesium</keyword>
<evidence type="ECO:0000256" key="3">
    <source>
        <dbReference type="ARBA" id="ARBA00022741"/>
    </source>
</evidence>
<evidence type="ECO:0000313" key="10">
    <source>
        <dbReference type="Proteomes" id="UP000033750"/>
    </source>
</evidence>
<dbReference type="Gene3D" id="3.40.50.300">
    <property type="entry name" value="P-loop containing nucleotide triphosphate hydrolases"/>
    <property type="match status" value="1"/>
</dbReference>
<organism evidence="9 10">
    <name type="scientific">Mycoplasmopsis meleagridis ATCC 25294</name>
    <dbReference type="NCBI Taxonomy" id="1264554"/>
    <lineage>
        <taxon>Bacteria</taxon>
        <taxon>Bacillati</taxon>
        <taxon>Mycoplasmatota</taxon>
        <taxon>Mycoplasmoidales</taxon>
        <taxon>Metamycoplasmataceae</taxon>
        <taxon>Mycoplasmopsis</taxon>
    </lineage>
</organism>
<proteinExistence type="inferred from homology"/>
<dbReference type="EMBL" id="JZXN01000017">
    <property type="protein sequence ID" value="KKB26750.1"/>
    <property type="molecule type" value="Genomic_DNA"/>
</dbReference>
<dbReference type="RefSeq" id="WP_046097085.1">
    <property type="nucleotide sequence ID" value="NZ_JZXN01000017.1"/>
</dbReference>
<dbReference type="Gene3D" id="1.20.120.430">
    <property type="entry name" value="tRNA modification GTPase MnmE domain 2"/>
    <property type="match status" value="1"/>
</dbReference>
<dbReference type="InterPro" id="IPR027368">
    <property type="entry name" value="MnmE_dom2"/>
</dbReference>
<evidence type="ECO:0000256" key="5">
    <source>
        <dbReference type="ARBA" id="ARBA00023134"/>
    </source>
</evidence>
<dbReference type="Pfam" id="PF12631">
    <property type="entry name" value="MnmE_helical"/>
    <property type="match status" value="1"/>
</dbReference>
<dbReference type="GO" id="GO:0003924">
    <property type="term" value="F:GTPase activity"/>
    <property type="evidence" value="ECO:0007669"/>
    <property type="project" value="UniProtKB-UniRule"/>
</dbReference>
<keyword evidence="6" id="KW-0378">Hydrolase</keyword>
<dbReference type="OrthoDB" id="9805918at2"/>
<sequence length="449" mass="50361">MFNDTIAAISSGGKINQAISIIRISGPESVSIVKKLFTGKIGQNRQITYGNIVNNFDNNKLVDEVLIAWFIGNNTFTGEDTVEINCHGGIVITNRILELILANGARMALPGEFSRRAFLNGKMDLIKAEAINELIHATTLKQTEYAVKKFDGKTSELINNLVKELMFLIGQIEVNIDYPEYDDVENILNNNLLEKLENFSSKLNKIIDSSQNSRLIFEGIKVAILGKPNVGKSSILNCLLNEEKAIVTDEAGTTRDIIEASYQINGILFKLIDTAGIRKTDLKIEKIGIEKAFEQIRKADIIIHVFDPKQEENEFDKKVDLEALNLHKKLIKVINKTDLIDQKSYKKGNYVFISAIKKDIDNLKNELVNSFNLDNLTNDEFVNNARQLSLIIQAKNNIDEAINALKNGLDADLTIVDIRRAWANLVDISGRADNEDLLDEMFKNFCLGK</sequence>
<dbReference type="GO" id="GO:0005829">
    <property type="term" value="C:cytosol"/>
    <property type="evidence" value="ECO:0007669"/>
    <property type="project" value="TreeGrafter"/>
</dbReference>
<dbReference type="InterPro" id="IPR004520">
    <property type="entry name" value="GTPase_MnmE"/>
</dbReference>
<feature type="binding site" evidence="6">
    <location>
        <position position="233"/>
    </location>
    <ligand>
        <name>Mg(2+)</name>
        <dbReference type="ChEBI" id="CHEBI:18420"/>
    </ligand>
</feature>
<evidence type="ECO:0000256" key="6">
    <source>
        <dbReference type="HAMAP-Rule" id="MF_00379"/>
    </source>
</evidence>